<name>A0A6M3X6G2_9ZZZZ</name>
<evidence type="ECO:0000313" key="1">
    <source>
        <dbReference type="EMBL" id="QJH93301.1"/>
    </source>
</evidence>
<dbReference type="EMBL" id="MT143964">
    <property type="protein sequence ID" value="QJH93301.1"/>
    <property type="molecule type" value="Genomic_DNA"/>
</dbReference>
<protein>
    <submittedName>
        <fullName evidence="1">Uncharacterized protein</fullName>
    </submittedName>
</protein>
<accession>A0A6M3X6G2</accession>
<proteinExistence type="predicted"/>
<gene>
    <name evidence="1" type="ORF">MM171B04282_0013</name>
</gene>
<organism evidence="1">
    <name type="scientific">viral metagenome</name>
    <dbReference type="NCBI Taxonomy" id="1070528"/>
    <lineage>
        <taxon>unclassified sequences</taxon>
        <taxon>metagenomes</taxon>
        <taxon>organismal metagenomes</taxon>
    </lineage>
</organism>
<sequence>MKELQSKYIEEHKKTIKTIEKWMEETGANAVIVTELAKELKIDTRTLNKHLEVLELSKYGHFNKNRHLFLKEAD</sequence>
<dbReference type="AlphaFoldDB" id="A0A6M3X6G2"/>
<reference evidence="1" key="1">
    <citation type="submission" date="2020-03" db="EMBL/GenBank/DDBJ databases">
        <title>The deep terrestrial virosphere.</title>
        <authorList>
            <person name="Holmfeldt K."/>
            <person name="Nilsson E."/>
            <person name="Simone D."/>
            <person name="Lopez-Fernandez M."/>
            <person name="Wu X."/>
            <person name="de Brujin I."/>
            <person name="Lundin D."/>
            <person name="Andersson A."/>
            <person name="Bertilsson S."/>
            <person name="Dopson M."/>
        </authorList>
    </citation>
    <scope>NUCLEOTIDE SEQUENCE</scope>
    <source>
        <strain evidence="1">MM171B04282</strain>
    </source>
</reference>